<comment type="catalytic activity">
    <reaction evidence="12">
        <text>Preferential cleavage: (Ac)2-L-Lys-D-Ala-|-D-Ala. Also transpeptidation of peptidyl-alanyl moieties that are N-acyl substituents of D-alanine.</text>
        <dbReference type="EC" id="3.4.16.4"/>
    </reaction>
</comment>
<dbReference type="Pfam" id="PF00912">
    <property type="entry name" value="Transgly"/>
    <property type="match status" value="1"/>
</dbReference>
<feature type="transmembrane region" description="Helical" evidence="15">
    <location>
        <begin position="37"/>
        <end position="59"/>
    </location>
</feature>
<comment type="similarity">
    <text evidence="1">In the C-terminal section; belongs to the transpeptidase family.</text>
</comment>
<evidence type="ECO:0000259" key="16">
    <source>
        <dbReference type="Pfam" id="PF00905"/>
    </source>
</evidence>
<dbReference type="EMBL" id="AYYQ01000031">
    <property type="protein sequence ID" value="KRM68025.1"/>
    <property type="molecule type" value="Genomic_DNA"/>
</dbReference>
<dbReference type="InterPro" id="IPR001264">
    <property type="entry name" value="Glyco_trans_51"/>
</dbReference>
<name>A0A0R2AW07_9LACO</name>
<dbReference type="Pfam" id="PF00905">
    <property type="entry name" value="Transpeptidase"/>
    <property type="match status" value="1"/>
</dbReference>
<keyword evidence="9" id="KW-0573">Peptidoglycan synthesis</keyword>
<comment type="similarity">
    <text evidence="2">In the N-terminal section; belongs to the glycosyltransferase 51 family.</text>
</comment>
<reference evidence="18 19" key="1">
    <citation type="journal article" date="2015" name="Genome Announc.">
        <title>Expanding the biotechnology potential of lactobacilli through comparative genomics of 213 strains and associated genera.</title>
        <authorList>
            <person name="Sun Z."/>
            <person name="Harris H.M."/>
            <person name="McCann A."/>
            <person name="Guo C."/>
            <person name="Argimon S."/>
            <person name="Zhang W."/>
            <person name="Yang X."/>
            <person name="Jeffery I.B."/>
            <person name="Cooney J.C."/>
            <person name="Kagawa T.F."/>
            <person name="Liu W."/>
            <person name="Song Y."/>
            <person name="Salvetti E."/>
            <person name="Wrobel A."/>
            <person name="Rasinkangas P."/>
            <person name="Parkhill J."/>
            <person name="Rea M.C."/>
            <person name="O'Sullivan O."/>
            <person name="Ritari J."/>
            <person name="Douillard F.P."/>
            <person name="Paul Ross R."/>
            <person name="Yang R."/>
            <person name="Briner A.E."/>
            <person name="Felis G.E."/>
            <person name="de Vos W.M."/>
            <person name="Barrangou R."/>
            <person name="Klaenhammer T.R."/>
            <person name="Caufield P.W."/>
            <person name="Cui Y."/>
            <person name="Zhang H."/>
            <person name="O'Toole P.W."/>
        </authorList>
    </citation>
    <scope>NUCLEOTIDE SEQUENCE [LARGE SCALE GENOMIC DNA]</scope>
    <source>
        <strain evidence="18 19">DSM 23829</strain>
    </source>
</reference>
<feature type="compositionally biased region" description="Polar residues" evidence="14">
    <location>
        <begin position="687"/>
        <end position="708"/>
    </location>
</feature>
<dbReference type="NCBIfam" id="TIGR02074">
    <property type="entry name" value="PBP_1a_fam"/>
    <property type="match status" value="1"/>
</dbReference>
<evidence type="ECO:0000313" key="18">
    <source>
        <dbReference type="EMBL" id="KRM68025.1"/>
    </source>
</evidence>
<keyword evidence="11" id="KW-0961">Cell wall biogenesis/degradation</keyword>
<dbReference type="InterPro" id="IPR012338">
    <property type="entry name" value="Beta-lactam/transpept-like"/>
</dbReference>
<dbReference type="GO" id="GO:0009252">
    <property type="term" value="P:peptidoglycan biosynthetic process"/>
    <property type="evidence" value="ECO:0007669"/>
    <property type="project" value="UniProtKB-KW"/>
</dbReference>
<evidence type="ECO:0000256" key="14">
    <source>
        <dbReference type="SAM" id="MobiDB-lite"/>
    </source>
</evidence>
<keyword evidence="6" id="KW-0808">Transferase</keyword>
<feature type="compositionally biased region" description="Low complexity" evidence="14">
    <location>
        <begin position="1"/>
        <end position="17"/>
    </location>
</feature>
<dbReference type="GO" id="GO:0008658">
    <property type="term" value="F:penicillin binding"/>
    <property type="evidence" value="ECO:0007669"/>
    <property type="project" value="InterPro"/>
</dbReference>
<dbReference type="OrthoDB" id="9766909at2"/>
<keyword evidence="15" id="KW-0812">Transmembrane</keyword>
<dbReference type="GO" id="GO:0030288">
    <property type="term" value="C:outer membrane-bounded periplasmic space"/>
    <property type="evidence" value="ECO:0007669"/>
    <property type="project" value="TreeGrafter"/>
</dbReference>
<evidence type="ECO:0000256" key="2">
    <source>
        <dbReference type="ARBA" id="ARBA00007739"/>
    </source>
</evidence>
<dbReference type="SUPFAM" id="SSF56601">
    <property type="entry name" value="beta-lactamase/transpeptidase-like"/>
    <property type="match status" value="1"/>
</dbReference>
<accession>A0A0R2AW07</accession>
<feature type="domain" description="Glycosyl transferase family 51" evidence="17">
    <location>
        <begin position="84"/>
        <end position="261"/>
    </location>
</feature>
<dbReference type="PANTHER" id="PTHR32282">
    <property type="entry name" value="BINDING PROTEIN TRANSPEPTIDASE, PUTATIVE-RELATED"/>
    <property type="match status" value="1"/>
</dbReference>
<dbReference type="Gene3D" id="3.40.710.10">
    <property type="entry name" value="DD-peptidase/beta-lactamase superfamily"/>
    <property type="match status" value="1"/>
</dbReference>
<evidence type="ECO:0000256" key="8">
    <source>
        <dbReference type="ARBA" id="ARBA00022960"/>
    </source>
</evidence>
<dbReference type="InterPro" id="IPR001460">
    <property type="entry name" value="PCN-bd_Tpept"/>
</dbReference>
<dbReference type="GO" id="GO:0008360">
    <property type="term" value="P:regulation of cell shape"/>
    <property type="evidence" value="ECO:0007669"/>
    <property type="project" value="UniProtKB-KW"/>
</dbReference>
<feature type="compositionally biased region" description="Low complexity" evidence="14">
    <location>
        <begin position="737"/>
        <end position="778"/>
    </location>
</feature>
<protein>
    <submittedName>
        <fullName evidence="18">Penicillin-binding protein</fullName>
    </submittedName>
</protein>
<dbReference type="PATRIC" id="fig|1423781.4.peg.145"/>
<evidence type="ECO:0000256" key="1">
    <source>
        <dbReference type="ARBA" id="ARBA00007090"/>
    </source>
</evidence>
<dbReference type="GO" id="GO:0071555">
    <property type="term" value="P:cell wall organization"/>
    <property type="evidence" value="ECO:0007669"/>
    <property type="project" value="UniProtKB-KW"/>
</dbReference>
<dbReference type="SUPFAM" id="SSF53955">
    <property type="entry name" value="Lysozyme-like"/>
    <property type="match status" value="1"/>
</dbReference>
<dbReference type="RefSeq" id="WP_082605294.1">
    <property type="nucleotide sequence ID" value="NZ_AYYQ01000031.1"/>
</dbReference>
<dbReference type="InterPro" id="IPR036950">
    <property type="entry name" value="PBP_transglycosylase"/>
</dbReference>
<keyword evidence="19" id="KW-1185">Reference proteome</keyword>
<evidence type="ECO:0000256" key="9">
    <source>
        <dbReference type="ARBA" id="ARBA00022984"/>
    </source>
</evidence>
<keyword evidence="15" id="KW-0472">Membrane</keyword>
<evidence type="ECO:0000256" key="4">
    <source>
        <dbReference type="ARBA" id="ARBA00022670"/>
    </source>
</evidence>
<keyword evidence="4" id="KW-0645">Protease</keyword>
<dbReference type="GO" id="GO:0009002">
    <property type="term" value="F:serine-type D-Ala-D-Ala carboxypeptidase activity"/>
    <property type="evidence" value="ECO:0007669"/>
    <property type="project" value="UniProtKB-EC"/>
</dbReference>
<feature type="region of interest" description="Disordered" evidence="14">
    <location>
        <begin position="687"/>
        <end position="778"/>
    </location>
</feature>
<sequence length="778" mass="85395">MSKNISIDTSDGSSSNSRVDKNKNKYKKGRFPVKKTILGILAFISLMIILGTGLFAYFASTSPQITYQSLSSDNSTKIYDDKKHVISRLGAQNRDYVKNNKIPTQLKQAVTSIEDRRFYKHKGVDPIGILGAAASNVTGSSLGLQGGSTLTQQLVKLSVFSTAYSDRTLKRKSQEAWLALKVERTYSKDKILEFYINKVYMGNNVYGMQTAAEYYYGKPLSKLSLPELALLAGMPQSPSGYNPYLYPEYATQRRNQVLNAMVRTKTISSEQAQKAKSVSVKKGLTKTHKKTELSTVKQKYIDSYLKQVIQELKSKGLKTNSGLKVYTNLDLSAQKHLYKLANNSPEVGFPNNRMQIGATLVDSQTGKVKAMLGSRKNNKVAFGLNRAVQTDRSSGSTMKPLMDYGPAIEYLKYPTYQLVNDTPYTYPGTSTSLKDFDYKYQGTITMHKALIESRNIPAIRTLQNVGINKATEFLSNLGITFNDTPNLQNGIGAYISSEQEAAAYAAFANSGTYHKPYLINKITFPDGKSTNYETKPVTAMSPETAFMITSMLKGVMNNQMGSGTEAKVPGLYEAGKTGSTQYPDNSYKGVLPGYAAMDSWFTGYTKNYSLSIWTGYDRPMEVGNYLSANDLSIAQKIYKYEMQYISQNLSNEDWVKPANLTQVSNNGLTDYYINGYSAIQPDKTSGGFSSSAIYNNQPSTSSGNQSRYASSAESNNQRNSSSSAPSQESSSDKHESANSSSQESSESSANSSSSSVSNTSSSSIQSNNSSESSSNSSN</sequence>
<comment type="caution">
    <text evidence="18">The sequence shown here is derived from an EMBL/GenBank/DDBJ whole genome shotgun (WGS) entry which is preliminary data.</text>
</comment>
<dbReference type="PANTHER" id="PTHR32282:SF29">
    <property type="entry name" value="PENICILLIN-BINDING PROTEIN 1A"/>
    <property type="match status" value="1"/>
</dbReference>
<dbReference type="FunFam" id="1.10.3810.10:FF:000001">
    <property type="entry name" value="Penicillin-binding protein 1A"/>
    <property type="match status" value="1"/>
</dbReference>
<keyword evidence="3" id="KW-0121">Carboxypeptidase</keyword>
<evidence type="ECO:0000256" key="15">
    <source>
        <dbReference type="SAM" id="Phobius"/>
    </source>
</evidence>
<dbReference type="Proteomes" id="UP000052012">
    <property type="component" value="Unassembled WGS sequence"/>
</dbReference>
<evidence type="ECO:0000256" key="3">
    <source>
        <dbReference type="ARBA" id="ARBA00022645"/>
    </source>
</evidence>
<dbReference type="GO" id="GO:0006508">
    <property type="term" value="P:proteolysis"/>
    <property type="evidence" value="ECO:0007669"/>
    <property type="project" value="UniProtKB-KW"/>
</dbReference>
<keyword evidence="7" id="KW-0378">Hydrolase</keyword>
<keyword evidence="5" id="KW-0328">Glycosyltransferase</keyword>
<feature type="compositionally biased region" description="Low complexity" evidence="14">
    <location>
        <begin position="709"/>
        <end position="729"/>
    </location>
</feature>
<evidence type="ECO:0000256" key="10">
    <source>
        <dbReference type="ARBA" id="ARBA00023268"/>
    </source>
</evidence>
<evidence type="ECO:0000256" key="13">
    <source>
        <dbReference type="ARBA" id="ARBA00049902"/>
    </source>
</evidence>
<evidence type="ECO:0000256" key="6">
    <source>
        <dbReference type="ARBA" id="ARBA00022679"/>
    </source>
</evidence>
<dbReference type="STRING" id="1423781.FD06_GL000143"/>
<evidence type="ECO:0000259" key="17">
    <source>
        <dbReference type="Pfam" id="PF00912"/>
    </source>
</evidence>
<evidence type="ECO:0000256" key="5">
    <source>
        <dbReference type="ARBA" id="ARBA00022676"/>
    </source>
</evidence>
<dbReference type="InterPro" id="IPR050396">
    <property type="entry name" value="Glycosyltr_51/Transpeptidase"/>
</dbReference>
<evidence type="ECO:0000256" key="12">
    <source>
        <dbReference type="ARBA" id="ARBA00034000"/>
    </source>
</evidence>
<comment type="catalytic activity">
    <reaction evidence="13">
        <text>[GlcNAc-(1-&gt;4)-Mur2Ac(oyl-L-Ala-gamma-D-Glu-L-Lys-D-Ala-D-Ala)](n)-di-trans,octa-cis-undecaprenyl diphosphate + beta-D-GlcNAc-(1-&gt;4)-Mur2Ac(oyl-L-Ala-gamma-D-Glu-L-Lys-D-Ala-D-Ala)-di-trans,octa-cis-undecaprenyl diphosphate = [GlcNAc-(1-&gt;4)-Mur2Ac(oyl-L-Ala-gamma-D-Glu-L-Lys-D-Ala-D-Ala)](n+1)-di-trans,octa-cis-undecaprenyl diphosphate + di-trans,octa-cis-undecaprenyl diphosphate + H(+)</text>
        <dbReference type="Rhea" id="RHEA:23708"/>
        <dbReference type="Rhea" id="RHEA-COMP:9602"/>
        <dbReference type="Rhea" id="RHEA-COMP:9603"/>
        <dbReference type="ChEBI" id="CHEBI:15378"/>
        <dbReference type="ChEBI" id="CHEBI:58405"/>
        <dbReference type="ChEBI" id="CHEBI:60033"/>
        <dbReference type="ChEBI" id="CHEBI:78435"/>
        <dbReference type="EC" id="2.4.99.28"/>
    </reaction>
</comment>
<evidence type="ECO:0000256" key="11">
    <source>
        <dbReference type="ARBA" id="ARBA00023316"/>
    </source>
</evidence>
<dbReference type="AlphaFoldDB" id="A0A0R2AW07"/>
<evidence type="ECO:0000313" key="19">
    <source>
        <dbReference type="Proteomes" id="UP000052012"/>
    </source>
</evidence>
<gene>
    <name evidence="18" type="ORF">FD06_GL000143</name>
</gene>
<organism evidence="18 19">
    <name type="scientific">Apilactobacillus ozensis DSM 23829 = JCM 17196</name>
    <dbReference type="NCBI Taxonomy" id="1423781"/>
    <lineage>
        <taxon>Bacteria</taxon>
        <taxon>Bacillati</taxon>
        <taxon>Bacillota</taxon>
        <taxon>Bacilli</taxon>
        <taxon>Lactobacillales</taxon>
        <taxon>Lactobacillaceae</taxon>
        <taxon>Apilactobacillus</taxon>
    </lineage>
</organism>
<feature type="region of interest" description="Disordered" evidence="14">
    <location>
        <begin position="1"/>
        <end position="23"/>
    </location>
</feature>
<dbReference type="Gene3D" id="1.10.3810.10">
    <property type="entry name" value="Biosynthetic peptidoglycan transglycosylase-like"/>
    <property type="match status" value="1"/>
</dbReference>
<keyword evidence="8" id="KW-0133">Cell shape</keyword>
<feature type="domain" description="Penicillin-binding protein transpeptidase" evidence="16">
    <location>
        <begin position="357"/>
        <end position="607"/>
    </location>
</feature>
<proteinExistence type="inferred from homology"/>
<keyword evidence="10" id="KW-0511">Multifunctional enzyme</keyword>
<dbReference type="InterPro" id="IPR023346">
    <property type="entry name" value="Lysozyme-like_dom_sf"/>
</dbReference>
<evidence type="ECO:0000256" key="7">
    <source>
        <dbReference type="ARBA" id="ARBA00022801"/>
    </source>
</evidence>
<keyword evidence="15" id="KW-1133">Transmembrane helix</keyword>
<dbReference type="GO" id="GO:0008955">
    <property type="term" value="F:peptidoglycan glycosyltransferase activity"/>
    <property type="evidence" value="ECO:0007669"/>
    <property type="project" value="UniProtKB-EC"/>
</dbReference>